<evidence type="ECO:0000313" key="2">
    <source>
        <dbReference type="Proteomes" id="UP001432027"/>
    </source>
</evidence>
<organism evidence="1 2">
    <name type="scientific">Pristionchus entomophagus</name>
    <dbReference type="NCBI Taxonomy" id="358040"/>
    <lineage>
        <taxon>Eukaryota</taxon>
        <taxon>Metazoa</taxon>
        <taxon>Ecdysozoa</taxon>
        <taxon>Nematoda</taxon>
        <taxon>Chromadorea</taxon>
        <taxon>Rhabditida</taxon>
        <taxon>Rhabditina</taxon>
        <taxon>Diplogasteromorpha</taxon>
        <taxon>Diplogasteroidea</taxon>
        <taxon>Neodiplogasteridae</taxon>
        <taxon>Pristionchus</taxon>
    </lineage>
</organism>
<accession>A0AAV5SWW0</accession>
<keyword evidence="2" id="KW-1185">Reference proteome</keyword>
<name>A0AAV5SWW0_9BILA</name>
<evidence type="ECO:0000313" key="1">
    <source>
        <dbReference type="EMBL" id="GMS86852.1"/>
    </source>
</evidence>
<reference evidence="1" key="1">
    <citation type="submission" date="2023-10" db="EMBL/GenBank/DDBJ databases">
        <title>Genome assembly of Pristionchus species.</title>
        <authorList>
            <person name="Yoshida K."/>
            <person name="Sommer R.J."/>
        </authorList>
    </citation>
    <scope>NUCLEOTIDE SEQUENCE</scope>
    <source>
        <strain evidence="1">RS0144</strain>
    </source>
</reference>
<protein>
    <submittedName>
        <fullName evidence="1">Uncharacterized protein</fullName>
    </submittedName>
</protein>
<feature type="non-terminal residue" evidence="1">
    <location>
        <position position="99"/>
    </location>
</feature>
<comment type="caution">
    <text evidence="1">The sequence shown here is derived from an EMBL/GenBank/DDBJ whole genome shotgun (WGS) entry which is preliminary data.</text>
</comment>
<dbReference type="EMBL" id="BTSX01000002">
    <property type="protein sequence ID" value="GMS86852.1"/>
    <property type="molecule type" value="Genomic_DNA"/>
</dbReference>
<sequence>EVYNLLKGFAVEHLNLKVKDNAILKEVMSDSFFLVLTRACKTLRLWECPNVSSEAHHQVYKDMLSGSSKLQSLWIGDIDATKTVATLSLMGITYVGSYR</sequence>
<feature type="non-terminal residue" evidence="1">
    <location>
        <position position="1"/>
    </location>
</feature>
<proteinExistence type="predicted"/>
<gene>
    <name evidence="1" type="ORF">PENTCL1PPCAC_9027</name>
</gene>
<dbReference type="Proteomes" id="UP001432027">
    <property type="component" value="Unassembled WGS sequence"/>
</dbReference>
<dbReference type="AlphaFoldDB" id="A0AAV5SWW0"/>